<dbReference type="EMBL" id="JBEDUW010000003">
    <property type="protein sequence ID" value="KAK9938066.1"/>
    <property type="molecule type" value="Genomic_DNA"/>
</dbReference>
<dbReference type="InterPro" id="IPR035669">
    <property type="entry name" value="SGNH_plant_lipase-like"/>
</dbReference>
<gene>
    <name evidence="4" type="ORF">M0R45_014826</name>
</gene>
<dbReference type="SUPFAM" id="SSF52266">
    <property type="entry name" value="SGNH hydrolase"/>
    <property type="match status" value="1"/>
</dbReference>
<dbReference type="Gene3D" id="3.40.50.1110">
    <property type="entry name" value="SGNH hydrolase"/>
    <property type="match status" value="2"/>
</dbReference>
<dbReference type="Pfam" id="PF00657">
    <property type="entry name" value="Lipase_GDSL"/>
    <property type="match status" value="1"/>
</dbReference>
<dbReference type="InterPro" id="IPR051058">
    <property type="entry name" value="GDSL_Est/Lipase"/>
</dbReference>
<proteinExistence type="inferred from homology"/>
<dbReference type="AlphaFoldDB" id="A0AAW1XP35"/>
<dbReference type="PANTHER" id="PTHR45648:SF106">
    <property type="entry name" value="ANTHER-SPECIFIC PROLINE-RICH PROTEIN APG"/>
    <property type="match status" value="1"/>
</dbReference>
<reference evidence="4 5" key="1">
    <citation type="journal article" date="2023" name="G3 (Bethesda)">
        <title>A chromosome-length genome assembly and annotation of blackberry (Rubus argutus, cv. 'Hillquist').</title>
        <authorList>
            <person name="Bruna T."/>
            <person name="Aryal R."/>
            <person name="Dudchenko O."/>
            <person name="Sargent D.J."/>
            <person name="Mead D."/>
            <person name="Buti M."/>
            <person name="Cavallini A."/>
            <person name="Hytonen T."/>
            <person name="Andres J."/>
            <person name="Pham M."/>
            <person name="Weisz D."/>
            <person name="Mascagni F."/>
            <person name="Usai G."/>
            <person name="Natali L."/>
            <person name="Bassil N."/>
            <person name="Fernandez G.E."/>
            <person name="Lomsadze A."/>
            <person name="Armour M."/>
            <person name="Olukolu B."/>
            <person name="Poorten T."/>
            <person name="Britton C."/>
            <person name="Davik J."/>
            <person name="Ashrafi H."/>
            <person name="Aiden E.L."/>
            <person name="Borodovsky M."/>
            <person name="Worthington M."/>
        </authorList>
    </citation>
    <scope>NUCLEOTIDE SEQUENCE [LARGE SCALE GENOMIC DNA]</scope>
    <source>
        <strain evidence="4">PI 553951</strain>
    </source>
</reference>
<dbReference type="Proteomes" id="UP001457282">
    <property type="component" value="Unassembled WGS sequence"/>
</dbReference>
<accession>A0AAW1XP35</accession>
<keyword evidence="3" id="KW-0442">Lipid degradation</keyword>
<keyword evidence="5" id="KW-1185">Reference proteome</keyword>
<keyword evidence="2" id="KW-0378">Hydrolase</keyword>
<evidence type="ECO:0000313" key="4">
    <source>
        <dbReference type="EMBL" id="KAK9938066.1"/>
    </source>
</evidence>
<dbReference type="GO" id="GO:0016788">
    <property type="term" value="F:hydrolase activity, acting on ester bonds"/>
    <property type="evidence" value="ECO:0007669"/>
    <property type="project" value="InterPro"/>
</dbReference>
<sequence length="315" mass="34719">MAMAFKVSPTIFFPIFFIIISVFISFSKAQKVPAIYVFGDSLLDVGNNNYLTISVAKANFPHNGIDFPTKKATGRFCNGKNAADFLAEKVWLPTSPPYLSLVSKSTKKKGSFNAGVSFASGGAGIFNGTDDELRQSIPLTKQVGYYSQVCADLQQQLGTQAAQDHLSKSLHVVLIGSNDIFGYLDSSSTQTQYTPEQYVDLMVSTLKQHLQRIHSLGARKFVLLGTGPTYGIFRNIEQNPSSYGFNETKAACCGLGYLNAKAPCLPVSSYCPNRRDHVFWDFYHPTEATHRILVEHCFQGSTYTVPMNVEELVSL</sequence>
<evidence type="ECO:0000313" key="5">
    <source>
        <dbReference type="Proteomes" id="UP001457282"/>
    </source>
</evidence>
<protein>
    <submittedName>
        <fullName evidence="4">Uncharacterized protein</fullName>
    </submittedName>
</protein>
<evidence type="ECO:0000256" key="1">
    <source>
        <dbReference type="ARBA" id="ARBA00008668"/>
    </source>
</evidence>
<dbReference type="InterPro" id="IPR036514">
    <property type="entry name" value="SGNH_hydro_sf"/>
</dbReference>
<dbReference type="PANTHER" id="PTHR45648">
    <property type="entry name" value="GDSL LIPASE/ACYLHYDROLASE FAMILY PROTEIN (AFU_ORTHOLOGUE AFUA_4G14700)"/>
    <property type="match status" value="1"/>
</dbReference>
<dbReference type="InterPro" id="IPR001087">
    <property type="entry name" value="GDSL"/>
</dbReference>
<dbReference type="GO" id="GO:0016042">
    <property type="term" value="P:lipid catabolic process"/>
    <property type="evidence" value="ECO:0007669"/>
    <property type="project" value="UniProtKB-KW"/>
</dbReference>
<comment type="similarity">
    <text evidence="1">Belongs to the 'GDSL' lipolytic enzyme family.</text>
</comment>
<name>A0AAW1XP35_RUBAR</name>
<keyword evidence="3" id="KW-0443">Lipid metabolism</keyword>
<organism evidence="4 5">
    <name type="scientific">Rubus argutus</name>
    <name type="common">Southern blackberry</name>
    <dbReference type="NCBI Taxonomy" id="59490"/>
    <lineage>
        <taxon>Eukaryota</taxon>
        <taxon>Viridiplantae</taxon>
        <taxon>Streptophyta</taxon>
        <taxon>Embryophyta</taxon>
        <taxon>Tracheophyta</taxon>
        <taxon>Spermatophyta</taxon>
        <taxon>Magnoliopsida</taxon>
        <taxon>eudicotyledons</taxon>
        <taxon>Gunneridae</taxon>
        <taxon>Pentapetalae</taxon>
        <taxon>rosids</taxon>
        <taxon>fabids</taxon>
        <taxon>Rosales</taxon>
        <taxon>Rosaceae</taxon>
        <taxon>Rosoideae</taxon>
        <taxon>Rosoideae incertae sedis</taxon>
        <taxon>Rubus</taxon>
    </lineage>
</organism>
<evidence type="ECO:0000256" key="2">
    <source>
        <dbReference type="ARBA" id="ARBA00022801"/>
    </source>
</evidence>
<comment type="caution">
    <text evidence="4">The sequence shown here is derived from an EMBL/GenBank/DDBJ whole genome shotgun (WGS) entry which is preliminary data.</text>
</comment>
<evidence type="ECO:0000256" key="3">
    <source>
        <dbReference type="ARBA" id="ARBA00022963"/>
    </source>
</evidence>
<dbReference type="CDD" id="cd01837">
    <property type="entry name" value="SGNH_plant_lipase_like"/>
    <property type="match status" value="1"/>
</dbReference>